<dbReference type="GO" id="GO:0008235">
    <property type="term" value="F:metalloexopeptidase activity"/>
    <property type="evidence" value="ECO:0007669"/>
    <property type="project" value="InterPro"/>
</dbReference>
<dbReference type="EMBL" id="CP055156">
    <property type="protein sequence ID" value="QNF34160.1"/>
    <property type="molecule type" value="Genomic_DNA"/>
</dbReference>
<dbReference type="KEGG" id="aswu:HUW51_16055"/>
<dbReference type="RefSeq" id="WP_185270641.1">
    <property type="nucleotide sequence ID" value="NZ_CP055156.1"/>
</dbReference>
<dbReference type="InterPro" id="IPR045175">
    <property type="entry name" value="M28_fam"/>
</dbReference>
<sequence length="432" mass="47422">MKYLLLTGALGLLFTNSLQAQNKTINAAEVSRIVKTLSADDMQGRKAFTPGNDKAADFIQAEFKKAGLQNFPGLTSFEQKFNVYQVTTEQSAVVLDGQPLAHEAFFIQTCAENLNWNQNNPALANISRIEAQDNLSQKFQEALAGKKSGLVLIDPAHAEMFKRYQNYLGNNNMHLNLDSTTIVFALTTNKNPKNVQVTAQNKITPKSLRNVVGYLPGKSRPKEFVIFSAHYDHIGILPAVNGDSIANGADDDASGTTAVIALARYFKKLNNARSLLFVTFTAEEIGGYGAQYFTKQLNPEQITAMFNIEMIGKESQFGKNAGFITGFDKSDFGAIVQKNLAGSKFAFHPDPYIKENLFYRSDNAALARLGVPAHTLSTDKIDTDKLYHTVDDEFASLNISNMTSIIEAIAQGARSIIAGKDTPTRIQPQDVK</sequence>
<feature type="domain" description="Peptidase M28" evidence="2">
    <location>
        <begin position="210"/>
        <end position="411"/>
    </location>
</feature>
<keyword evidence="4" id="KW-1185">Reference proteome</keyword>
<dbReference type="SUPFAM" id="SSF53187">
    <property type="entry name" value="Zn-dependent exopeptidases"/>
    <property type="match status" value="1"/>
</dbReference>
<feature type="signal peptide" evidence="1">
    <location>
        <begin position="1"/>
        <end position="20"/>
    </location>
</feature>
<keyword evidence="1" id="KW-0732">Signal</keyword>
<accession>A0A7G7GAH6</accession>
<organism evidence="3 4">
    <name type="scientific">Adhaeribacter swui</name>
    <dbReference type="NCBI Taxonomy" id="2086471"/>
    <lineage>
        <taxon>Bacteria</taxon>
        <taxon>Pseudomonadati</taxon>
        <taxon>Bacteroidota</taxon>
        <taxon>Cytophagia</taxon>
        <taxon>Cytophagales</taxon>
        <taxon>Hymenobacteraceae</taxon>
        <taxon>Adhaeribacter</taxon>
    </lineage>
</organism>
<evidence type="ECO:0000313" key="3">
    <source>
        <dbReference type="EMBL" id="QNF34160.1"/>
    </source>
</evidence>
<reference evidence="3 4" key="1">
    <citation type="journal article" date="2018" name="Int. J. Syst. Evol. Microbiol.">
        <title>Adhaeribacter swui sp. nov., isolated from wet mud.</title>
        <authorList>
            <person name="Kim D.U."/>
            <person name="Kim K.W."/>
            <person name="Kang M.S."/>
            <person name="Kim J.Y."/>
            <person name="Jang J.H."/>
            <person name="Kim M.K."/>
        </authorList>
    </citation>
    <scope>NUCLEOTIDE SEQUENCE [LARGE SCALE GENOMIC DNA]</scope>
    <source>
        <strain evidence="3 4">KCTC 52873</strain>
    </source>
</reference>
<dbReference type="Proteomes" id="UP000515237">
    <property type="component" value="Chromosome"/>
</dbReference>
<dbReference type="PANTHER" id="PTHR12147:SF26">
    <property type="entry name" value="PEPTIDASE M28 DOMAIN-CONTAINING PROTEIN"/>
    <property type="match status" value="1"/>
</dbReference>
<evidence type="ECO:0000256" key="1">
    <source>
        <dbReference type="SAM" id="SignalP"/>
    </source>
</evidence>
<evidence type="ECO:0000313" key="4">
    <source>
        <dbReference type="Proteomes" id="UP000515237"/>
    </source>
</evidence>
<protein>
    <submittedName>
        <fullName evidence="3">M20/M25/M40 family metallo-hydrolase</fullName>
    </submittedName>
</protein>
<evidence type="ECO:0000259" key="2">
    <source>
        <dbReference type="Pfam" id="PF04389"/>
    </source>
</evidence>
<dbReference type="AlphaFoldDB" id="A0A7G7GAH6"/>
<keyword evidence="3" id="KW-0378">Hydrolase</keyword>
<dbReference type="Gene3D" id="3.40.630.10">
    <property type="entry name" value="Zn peptidases"/>
    <property type="match status" value="2"/>
</dbReference>
<feature type="chain" id="PRO_5028859188" evidence="1">
    <location>
        <begin position="21"/>
        <end position="432"/>
    </location>
</feature>
<gene>
    <name evidence="3" type="ORF">HUW51_16055</name>
</gene>
<dbReference type="InterPro" id="IPR007484">
    <property type="entry name" value="Peptidase_M28"/>
</dbReference>
<dbReference type="Pfam" id="PF04389">
    <property type="entry name" value="Peptidase_M28"/>
    <property type="match status" value="1"/>
</dbReference>
<dbReference type="PANTHER" id="PTHR12147">
    <property type="entry name" value="METALLOPEPTIDASE M28 FAMILY MEMBER"/>
    <property type="match status" value="1"/>
</dbReference>
<proteinExistence type="predicted"/>
<dbReference type="GO" id="GO:0006508">
    <property type="term" value="P:proteolysis"/>
    <property type="evidence" value="ECO:0007669"/>
    <property type="project" value="InterPro"/>
</dbReference>
<name>A0A7G7GAH6_9BACT</name>